<organism evidence="13 14">
    <name type="scientific">Cloeon dipterum</name>
    <dbReference type="NCBI Taxonomy" id="197152"/>
    <lineage>
        <taxon>Eukaryota</taxon>
        <taxon>Metazoa</taxon>
        <taxon>Ecdysozoa</taxon>
        <taxon>Arthropoda</taxon>
        <taxon>Hexapoda</taxon>
        <taxon>Insecta</taxon>
        <taxon>Pterygota</taxon>
        <taxon>Palaeoptera</taxon>
        <taxon>Ephemeroptera</taxon>
        <taxon>Pisciforma</taxon>
        <taxon>Baetidae</taxon>
        <taxon>Cloeon</taxon>
    </lineage>
</organism>
<dbReference type="GO" id="GO:0005730">
    <property type="term" value="C:nucleolus"/>
    <property type="evidence" value="ECO:0007669"/>
    <property type="project" value="UniProtKB-SubCell"/>
</dbReference>
<dbReference type="CDD" id="cd15481">
    <property type="entry name" value="SRP68-RBD"/>
    <property type="match status" value="1"/>
</dbReference>
<evidence type="ECO:0000256" key="2">
    <source>
        <dbReference type="ARBA" id="ARBA00004496"/>
    </source>
</evidence>
<sequence length="589" mass="68066">MVSDEPEVELQATENVELQDENQPKKICTLEILRIIKEAQQQHGLRHGDYQRYRGYCSRKIKRLRKALHIPQGDRRHFRKKDVTEEMVTEEKWLYIPLMLAERAWSYAMQLRQESNTELRKKFHLHSRLRKAATYALQLNTLCQGDKVDARTKLEAQAYVDWIHGSLHFELQMWKPAMENLKKAQVVYEKLAAALSEDDRVVYKQRVEELAPSLRYCAYNVGDETAIDDLLKMRGTGQGDLLANLDTLIAQTRDKRSQELSDVVWRGRTVPVKPDKVRPFLAADQELKEALDRAQDRQAKVTLIENLLMDCKDAIAAVKDELKNDPNFKIRCQSQSGPVSSQHYLLSYLVYIRLTRNVERNLIMVESTKQNLEQDGGEGKKAKPQDLTRLYEIILQNITELKSLAGFEEDAKFQQEIESQVKGYQAFRCYYMAQTLVGLKRWKEAIALFHRAEEYLNQSLTQQAPAPLSAQLKKLKSDIEGQKFSVHANSVLSEDEQTETSTKTYVRQKKPLAERLDEYCEDQALTTKQPNVFKLPPEFEPIPCKPLFFDLAFNHVEFPSLEDKLEQKQQQGAGISGFVKGLWGWGGKK</sequence>
<dbReference type="GO" id="GO:0006614">
    <property type="term" value="P:SRP-dependent cotranslational protein targeting to membrane"/>
    <property type="evidence" value="ECO:0007669"/>
    <property type="project" value="InterPro"/>
</dbReference>
<dbReference type="GO" id="GO:0005786">
    <property type="term" value="C:signal recognition particle, endoplasmic reticulum targeting"/>
    <property type="evidence" value="ECO:0007669"/>
    <property type="project" value="UniProtKB-KW"/>
</dbReference>
<keyword evidence="10 12" id="KW-0687">Ribonucleoprotein</keyword>
<protein>
    <recommendedName>
        <fullName evidence="11 12">Signal recognition particle subunit SRP68</fullName>
        <shortName evidence="12">SRP68</shortName>
    </recommendedName>
</protein>
<evidence type="ECO:0000256" key="3">
    <source>
        <dbReference type="ARBA" id="ARBA00004604"/>
    </source>
</evidence>
<accession>A0A8S1CIZ3</accession>
<keyword evidence="8 12" id="KW-0733">Signal recognition particle</keyword>
<keyword evidence="6" id="KW-0256">Endoplasmic reticulum</keyword>
<dbReference type="PIRSF" id="PIRSF038995">
    <property type="entry name" value="SRP68"/>
    <property type="match status" value="1"/>
</dbReference>
<evidence type="ECO:0000256" key="4">
    <source>
        <dbReference type="ARBA" id="ARBA00009352"/>
    </source>
</evidence>
<evidence type="ECO:0000256" key="6">
    <source>
        <dbReference type="ARBA" id="ARBA00022824"/>
    </source>
</evidence>
<evidence type="ECO:0000256" key="7">
    <source>
        <dbReference type="ARBA" id="ARBA00022884"/>
    </source>
</evidence>
<dbReference type="PANTHER" id="PTHR12860:SF0">
    <property type="entry name" value="SIGNAL RECOGNITION PARTICLE SUBUNIT SRP68"/>
    <property type="match status" value="1"/>
</dbReference>
<evidence type="ECO:0000256" key="11">
    <source>
        <dbReference type="ARBA" id="ARBA00029498"/>
    </source>
</evidence>
<dbReference type="InterPro" id="IPR034652">
    <property type="entry name" value="SRP68-RBD"/>
</dbReference>
<keyword evidence="14" id="KW-1185">Reference proteome</keyword>
<evidence type="ECO:0000256" key="9">
    <source>
        <dbReference type="ARBA" id="ARBA00023242"/>
    </source>
</evidence>
<evidence type="ECO:0000313" key="14">
    <source>
        <dbReference type="Proteomes" id="UP000494165"/>
    </source>
</evidence>
<evidence type="ECO:0000256" key="5">
    <source>
        <dbReference type="ARBA" id="ARBA00022490"/>
    </source>
</evidence>
<evidence type="ECO:0000313" key="13">
    <source>
        <dbReference type="EMBL" id="CAB3371450.1"/>
    </source>
</evidence>
<reference evidence="13 14" key="1">
    <citation type="submission" date="2020-04" db="EMBL/GenBank/DDBJ databases">
        <authorList>
            <person name="Alioto T."/>
            <person name="Alioto T."/>
            <person name="Gomez Garrido J."/>
        </authorList>
    </citation>
    <scope>NUCLEOTIDE SEQUENCE [LARGE SCALE GENOMIC DNA]</scope>
</reference>
<dbReference type="InterPro" id="IPR026258">
    <property type="entry name" value="SRP68"/>
</dbReference>
<dbReference type="FunFam" id="1.10.3450.40:FF:000001">
    <property type="entry name" value="Signal recognition particle subunit SRP68"/>
    <property type="match status" value="1"/>
</dbReference>
<dbReference type="AlphaFoldDB" id="A0A8S1CIZ3"/>
<keyword evidence="7 12" id="KW-0694">RNA-binding</keyword>
<dbReference type="GO" id="GO:0005829">
    <property type="term" value="C:cytosol"/>
    <property type="evidence" value="ECO:0007669"/>
    <property type="project" value="UniProtKB-ARBA"/>
</dbReference>
<dbReference type="EMBL" id="CADEPI010000061">
    <property type="protein sequence ID" value="CAB3371450.1"/>
    <property type="molecule type" value="Genomic_DNA"/>
</dbReference>
<dbReference type="GO" id="GO:0005783">
    <property type="term" value="C:endoplasmic reticulum"/>
    <property type="evidence" value="ECO:0007669"/>
    <property type="project" value="UniProtKB-SubCell"/>
</dbReference>
<dbReference type="InterPro" id="IPR038253">
    <property type="entry name" value="SRP68_N_sf"/>
</dbReference>
<evidence type="ECO:0000256" key="8">
    <source>
        <dbReference type="ARBA" id="ARBA00023135"/>
    </source>
</evidence>
<keyword evidence="9" id="KW-0539">Nucleus</keyword>
<dbReference type="Proteomes" id="UP000494165">
    <property type="component" value="Unassembled WGS sequence"/>
</dbReference>
<comment type="similarity">
    <text evidence="4 12">Belongs to the SRP68 family.</text>
</comment>
<dbReference type="PANTHER" id="PTHR12860">
    <property type="entry name" value="SIGNAL RECOGNITION PARTICLE 68 KDA PROTEIN"/>
    <property type="match status" value="1"/>
</dbReference>
<evidence type="ECO:0000256" key="10">
    <source>
        <dbReference type="ARBA" id="ARBA00023274"/>
    </source>
</evidence>
<dbReference type="GO" id="GO:0008312">
    <property type="term" value="F:7S RNA binding"/>
    <property type="evidence" value="ECO:0007669"/>
    <property type="project" value="InterPro"/>
</dbReference>
<evidence type="ECO:0000256" key="12">
    <source>
        <dbReference type="PIRNR" id="PIRNR038995"/>
    </source>
</evidence>
<comment type="caution">
    <text evidence="13">The sequence shown here is derived from an EMBL/GenBank/DDBJ whole genome shotgun (WGS) entry which is preliminary data.</text>
</comment>
<evidence type="ECO:0000256" key="1">
    <source>
        <dbReference type="ARBA" id="ARBA00004240"/>
    </source>
</evidence>
<comment type="function">
    <text evidence="12">Component of the signal recognition particle (SRP) complex, a ribonucleoprotein complex that mediates the cotranslational targeting of secretory and membrane proteins to the endoplasmic reticulum (ER). The SRP complex interacts with the signal sequence in nascent secretory and membrane proteins and directs them to the membrane of the ER.</text>
</comment>
<name>A0A8S1CIZ3_9INSE</name>
<gene>
    <name evidence="13" type="ORF">CLODIP_2_CD04653</name>
</gene>
<dbReference type="Pfam" id="PF16969">
    <property type="entry name" value="SRP68"/>
    <property type="match status" value="1"/>
</dbReference>
<dbReference type="GO" id="GO:0005047">
    <property type="term" value="F:signal recognition particle binding"/>
    <property type="evidence" value="ECO:0007669"/>
    <property type="project" value="InterPro"/>
</dbReference>
<dbReference type="OrthoDB" id="10255118at2759"/>
<proteinExistence type="inferred from homology"/>
<keyword evidence="5 12" id="KW-0963">Cytoplasm</keyword>
<comment type="subcellular location">
    <subcellularLocation>
        <location evidence="2 12">Cytoplasm</location>
    </subcellularLocation>
    <subcellularLocation>
        <location evidence="1">Endoplasmic reticulum</location>
    </subcellularLocation>
    <subcellularLocation>
        <location evidence="3">Nucleus</location>
        <location evidence="3">Nucleolus</location>
    </subcellularLocation>
</comment>
<dbReference type="Gene3D" id="1.10.3450.40">
    <property type="entry name" value="Signal recognition particle, SRP68 subunit, RNA-binding domain"/>
    <property type="match status" value="1"/>
</dbReference>
<dbReference type="GO" id="GO:0030942">
    <property type="term" value="F:endoplasmic reticulum signal peptide binding"/>
    <property type="evidence" value="ECO:0007669"/>
    <property type="project" value="InterPro"/>
</dbReference>